<keyword evidence="1 4" id="KW-0413">Isomerase</keyword>
<evidence type="ECO:0000256" key="1">
    <source>
        <dbReference type="PROSITE-ProRule" id="PRU00278"/>
    </source>
</evidence>
<dbReference type="Gene3D" id="1.10.4030.10">
    <property type="entry name" value="Porin chaperone SurA, peptide-binding domain"/>
    <property type="match status" value="1"/>
</dbReference>
<dbReference type="SUPFAM" id="SSF54534">
    <property type="entry name" value="FKBP-like"/>
    <property type="match status" value="1"/>
</dbReference>
<dbReference type="PROSITE" id="PS01096">
    <property type="entry name" value="PPIC_PPIASE_1"/>
    <property type="match status" value="1"/>
</dbReference>
<feature type="chain" id="PRO_5014498119" evidence="2">
    <location>
        <begin position="26"/>
        <end position="318"/>
    </location>
</feature>
<dbReference type="PROSITE" id="PS51257">
    <property type="entry name" value="PROKAR_LIPOPROTEIN"/>
    <property type="match status" value="1"/>
</dbReference>
<dbReference type="EC" id="5.2.1.8" evidence="4 7"/>
<dbReference type="EMBL" id="CAADAN010000016">
    <property type="protein sequence ID" value="VFD35193.1"/>
    <property type="molecule type" value="Genomic_DNA"/>
</dbReference>
<reference evidence="4" key="1">
    <citation type="submission" date="2014-07" db="EMBL/GenBank/DDBJ databases">
        <authorList>
            <person name="Monot Marc"/>
        </authorList>
    </citation>
    <scope>NUCLEOTIDE SEQUENCE</scope>
    <source>
        <strain evidence="6">7032989</strain>
        <strain evidence="5">7032994</strain>
    </source>
</reference>
<feature type="domain" description="PpiC" evidence="3">
    <location>
        <begin position="173"/>
        <end position="279"/>
    </location>
</feature>
<evidence type="ECO:0000313" key="6">
    <source>
        <dbReference type="EMBL" id="CDT22903.1"/>
    </source>
</evidence>
<feature type="signal peptide" evidence="2">
    <location>
        <begin position="1"/>
        <end position="25"/>
    </location>
</feature>
<dbReference type="PANTHER" id="PTHR47245">
    <property type="entry name" value="PEPTIDYLPROLYL ISOMERASE"/>
    <property type="match status" value="1"/>
</dbReference>
<evidence type="ECO:0000313" key="4">
    <source>
        <dbReference type="EMBL" id="CDS84604.1"/>
    </source>
</evidence>
<evidence type="ECO:0000256" key="2">
    <source>
        <dbReference type="SAM" id="SignalP"/>
    </source>
</evidence>
<dbReference type="InterPro" id="IPR050245">
    <property type="entry name" value="PrsA_foldase"/>
</dbReference>
<dbReference type="InterPro" id="IPR027304">
    <property type="entry name" value="Trigger_fact/SurA_dom_sf"/>
</dbReference>
<evidence type="ECO:0000259" key="3">
    <source>
        <dbReference type="PROSITE" id="PS50198"/>
    </source>
</evidence>
<reference evidence="7 8" key="2">
    <citation type="submission" date="2019-02" db="EMBL/GenBank/DDBJ databases">
        <authorList>
            <consortium name="Pathogen Informatics"/>
        </authorList>
    </citation>
    <scope>NUCLEOTIDE SEQUENCE [LARGE SCALE GENOMIC DNA]</scope>
    <source>
        <strain evidence="8">clo34</strain>
        <strain evidence="7">Clo34</strain>
    </source>
</reference>
<keyword evidence="1" id="KW-0697">Rotamase</keyword>
<gene>
    <name evidence="7" type="primary">prsA_2</name>
    <name evidence="6" type="ORF">BN1095_340324</name>
    <name evidence="4" type="ORF">BN1096_350034</name>
    <name evidence="5" type="ORF">BN1097_580037</name>
    <name evidence="7" type="ORF">SAMEA1402399_03429</name>
</gene>
<sequence>MNKKLYIGMVGILSLMMVGCNKSLAKVNDVEITKEQYKKTKAVLSATNNYINGQSLDELEKTLDKKGRNKLENVIISFMVDNELLYQEAKDKGLTPSKSEVDSKYQELEDKMNLNTSYKEKMDKAGVDKDYLKQEISRDLAIDKNKKAFEDRINISDNDMEAYYTSHKKDFNVEEVSASQILISTLDKNKKEVSKDKKEALKKKADNILTKIKNGESFESLAKKYSDDKATGKNGGQLGYFTKDDKNAEFTKEVFKLKKNEVSNVFETSYGYHIVKVTDKRERQKSFNECQSLIRESILNEKYIEHIKKLNEDAKIDR</sequence>
<name>A0A069A0Y9_CLODI</name>
<accession>A0A069A0Y9</accession>
<proteinExistence type="predicted"/>
<dbReference type="InterPro" id="IPR000297">
    <property type="entry name" value="PPIase_PpiC"/>
</dbReference>
<dbReference type="PROSITE" id="PS50198">
    <property type="entry name" value="PPIC_PPIASE_2"/>
    <property type="match status" value="1"/>
</dbReference>
<dbReference type="Gene3D" id="3.10.50.40">
    <property type="match status" value="1"/>
</dbReference>
<dbReference type="Pfam" id="PF13616">
    <property type="entry name" value="Rotamase_3"/>
    <property type="match status" value="1"/>
</dbReference>
<evidence type="ECO:0000313" key="7">
    <source>
        <dbReference type="EMBL" id="VFD35193.1"/>
    </source>
</evidence>
<dbReference type="SUPFAM" id="SSF109998">
    <property type="entry name" value="Triger factor/SurA peptide-binding domain-like"/>
    <property type="match status" value="1"/>
</dbReference>
<dbReference type="Pfam" id="PF13624">
    <property type="entry name" value="SurA_N_3"/>
    <property type="match status" value="1"/>
</dbReference>
<evidence type="ECO:0000313" key="8">
    <source>
        <dbReference type="Proteomes" id="UP000411588"/>
    </source>
</evidence>
<protein>
    <submittedName>
        <fullName evidence="7">Peptidyl-prolyl isomerase</fullName>
    </submittedName>
    <submittedName>
        <fullName evidence="4">Putative peptidylprolyl isomerase</fullName>
        <ecNumber evidence="4 7">5.2.1.8</ecNumber>
    </submittedName>
</protein>
<dbReference type="InterPro" id="IPR023058">
    <property type="entry name" value="PPIase_PpiC_CS"/>
</dbReference>
<dbReference type="KEGG" id="pdf:CD630DERM_15570"/>
<dbReference type="EMBL" id="LK932396">
    <property type="protein sequence ID" value="CDS86685.1"/>
    <property type="molecule type" value="Genomic_DNA"/>
</dbReference>
<dbReference type="RefSeq" id="WP_009902572.1">
    <property type="nucleotide sequence ID" value="NZ_BBYB01000069.1"/>
</dbReference>
<dbReference type="EMBL" id="LK932486">
    <property type="protein sequence ID" value="CDS84604.1"/>
    <property type="molecule type" value="Genomic_DNA"/>
</dbReference>
<dbReference type="InterPro" id="IPR046357">
    <property type="entry name" value="PPIase_dom_sf"/>
</dbReference>
<keyword evidence="2" id="KW-0732">Signal</keyword>
<dbReference type="AlphaFoldDB" id="A0A069A0Y9"/>
<organism evidence="4">
    <name type="scientific">Clostridioides difficile</name>
    <name type="common">Peptoclostridium difficile</name>
    <dbReference type="NCBI Taxonomy" id="1496"/>
    <lineage>
        <taxon>Bacteria</taxon>
        <taxon>Bacillati</taxon>
        <taxon>Bacillota</taxon>
        <taxon>Clostridia</taxon>
        <taxon>Peptostreptococcales</taxon>
        <taxon>Peptostreptococcaceae</taxon>
        <taxon>Clostridioides</taxon>
    </lineage>
</organism>
<dbReference type="Proteomes" id="UP000411588">
    <property type="component" value="Unassembled WGS sequence"/>
</dbReference>
<dbReference type="EMBL" id="LK933005">
    <property type="protein sequence ID" value="CDT22903.1"/>
    <property type="molecule type" value="Genomic_DNA"/>
</dbReference>
<dbReference type="PANTHER" id="PTHR47245:SF2">
    <property type="entry name" value="PEPTIDYL-PROLYL CIS-TRANS ISOMERASE HP_0175-RELATED"/>
    <property type="match status" value="1"/>
</dbReference>
<evidence type="ECO:0000313" key="5">
    <source>
        <dbReference type="EMBL" id="CDS86685.1"/>
    </source>
</evidence>
<dbReference type="GO" id="GO:0003755">
    <property type="term" value="F:peptidyl-prolyl cis-trans isomerase activity"/>
    <property type="evidence" value="ECO:0007669"/>
    <property type="project" value="UniProtKB-KW"/>
</dbReference>
<dbReference type="GeneID" id="66353967"/>
<dbReference type="PATRIC" id="fig|1496.1373.peg.2036"/>